<keyword evidence="4 6" id="KW-1133">Transmembrane helix</keyword>
<dbReference type="GO" id="GO:0009055">
    <property type="term" value="F:electron transfer activity"/>
    <property type="evidence" value="ECO:0007669"/>
    <property type="project" value="InterPro"/>
</dbReference>
<keyword evidence="3 6" id="KW-0812">Transmembrane</keyword>
<dbReference type="PANTHER" id="PTHR30485:SF2">
    <property type="entry name" value="BLL0597 PROTEIN"/>
    <property type="match status" value="1"/>
</dbReference>
<proteinExistence type="predicted"/>
<organism evidence="8 9">
    <name type="scientific">Roseicella aquatilis</name>
    <dbReference type="NCBI Taxonomy" id="2527868"/>
    <lineage>
        <taxon>Bacteria</taxon>
        <taxon>Pseudomonadati</taxon>
        <taxon>Pseudomonadota</taxon>
        <taxon>Alphaproteobacteria</taxon>
        <taxon>Acetobacterales</taxon>
        <taxon>Roseomonadaceae</taxon>
        <taxon>Roseicella</taxon>
    </lineage>
</organism>
<dbReference type="GO" id="GO:0022904">
    <property type="term" value="P:respiratory electron transport chain"/>
    <property type="evidence" value="ECO:0007669"/>
    <property type="project" value="InterPro"/>
</dbReference>
<gene>
    <name evidence="8" type="ORF">EXY23_02255</name>
</gene>
<evidence type="ECO:0000259" key="7">
    <source>
        <dbReference type="Pfam" id="PF01292"/>
    </source>
</evidence>
<comment type="caution">
    <text evidence="8">The sequence shown here is derived from an EMBL/GenBank/DDBJ whole genome shotgun (WGS) entry which is preliminary data.</text>
</comment>
<feature type="transmembrane region" description="Helical" evidence="6">
    <location>
        <begin position="158"/>
        <end position="176"/>
    </location>
</feature>
<evidence type="ECO:0000256" key="1">
    <source>
        <dbReference type="ARBA" id="ARBA00004651"/>
    </source>
</evidence>
<keyword evidence="9" id="KW-1185">Reference proteome</keyword>
<comment type="subcellular location">
    <subcellularLocation>
        <location evidence="1">Cell membrane</location>
        <topology evidence="1">Multi-pass membrane protein</topology>
    </subcellularLocation>
</comment>
<dbReference type="InterPro" id="IPR016174">
    <property type="entry name" value="Di-haem_cyt_TM"/>
</dbReference>
<dbReference type="Pfam" id="PF01292">
    <property type="entry name" value="Ni_hydr_CYTB"/>
    <property type="match status" value="1"/>
</dbReference>
<feature type="transmembrane region" description="Helical" evidence="6">
    <location>
        <begin position="197"/>
        <end position="221"/>
    </location>
</feature>
<dbReference type="InterPro" id="IPR011577">
    <property type="entry name" value="Cyt_b561_bac/Ni-Hgenase"/>
</dbReference>
<dbReference type="GO" id="GO:0020037">
    <property type="term" value="F:heme binding"/>
    <property type="evidence" value="ECO:0007669"/>
    <property type="project" value="TreeGrafter"/>
</dbReference>
<name>A0A4R4DSZ8_9PROT</name>
<evidence type="ECO:0000256" key="3">
    <source>
        <dbReference type="ARBA" id="ARBA00022692"/>
    </source>
</evidence>
<dbReference type="PANTHER" id="PTHR30485">
    <property type="entry name" value="NI/FE-HYDROGENASE 1 B-TYPE CYTOCHROME SUBUNIT"/>
    <property type="match status" value="1"/>
</dbReference>
<dbReference type="InterPro" id="IPR051542">
    <property type="entry name" value="Hydrogenase_cytochrome"/>
</dbReference>
<dbReference type="SUPFAM" id="SSF81342">
    <property type="entry name" value="Transmembrane di-heme cytochromes"/>
    <property type="match status" value="1"/>
</dbReference>
<accession>A0A4R4DSZ8</accession>
<evidence type="ECO:0000256" key="2">
    <source>
        <dbReference type="ARBA" id="ARBA00022475"/>
    </source>
</evidence>
<evidence type="ECO:0000256" key="5">
    <source>
        <dbReference type="ARBA" id="ARBA00023136"/>
    </source>
</evidence>
<evidence type="ECO:0000256" key="4">
    <source>
        <dbReference type="ARBA" id="ARBA00022989"/>
    </source>
</evidence>
<dbReference type="RefSeq" id="WP_132284120.1">
    <property type="nucleotide sequence ID" value="NZ_SKBM01000002.1"/>
</dbReference>
<feature type="domain" description="Cytochrome b561 bacterial/Ni-hydrogenase" evidence="7">
    <location>
        <begin position="11"/>
        <end position="188"/>
    </location>
</feature>
<feature type="transmembrane region" description="Helical" evidence="6">
    <location>
        <begin position="44"/>
        <end position="62"/>
    </location>
</feature>
<reference evidence="8 9" key="1">
    <citation type="submission" date="2019-03" db="EMBL/GenBank/DDBJ databases">
        <title>Paracraurococcus aquatilis NE82 genome sequence.</title>
        <authorList>
            <person name="Zhao Y."/>
            <person name="Du Z."/>
        </authorList>
    </citation>
    <scope>NUCLEOTIDE SEQUENCE [LARGE SCALE GENOMIC DNA]</scope>
    <source>
        <strain evidence="8 9">NE82</strain>
    </source>
</reference>
<dbReference type="GO" id="GO:0005886">
    <property type="term" value="C:plasma membrane"/>
    <property type="evidence" value="ECO:0007669"/>
    <property type="project" value="UniProtKB-SubCell"/>
</dbReference>
<dbReference type="Gene3D" id="1.20.950.20">
    <property type="entry name" value="Transmembrane di-heme cytochromes, Chain C"/>
    <property type="match status" value="1"/>
</dbReference>
<keyword evidence="2" id="KW-1003">Cell membrane</keyword>
<sequence length="225" mass="24477">MDDQTLVQVRVWDGWVRLVHWATVLLLALSWWSGETGRMQLHTLSGYAVLTLVLFRIAWGFLGSDTARFGRFLRSPAAVLRHLGQFRRPGPDREIGHNAAGGWMVLVLLALLLAQPLTGLFSAEEPEFSYGAKGPLAGLVSPGTSNWLTGLHEVTFDLILLAAGLHVLAVLAYRFIRRHDLVRPMLTGVKWLPMGTAAPRLGSPALAVALLAGAALLVYGVTRLG</sequence>
<dbReference type="OrthoDB" id="196472at2"/>
<evidence type="ECO:0000256" key="6">
    <source>
        <dbReference type="SAM" id="Phobius"/>
    </source>
</evidence>
<dbReference type="AlphaFoldDB" id="A0A4R4DSZ8"/>
<protein>
    <submittedName>
        <fullName evidence="8">Hydrogenase</fullName>
    </submittedName>
</protein>
<evidence type="ECO:0000313" key="8">
    <source>
        <dbReference type="EMBL" id="TCZ65929.1"/>
    </source>
</evidence>
<dbReference type="Proteomes" id="UP000295023">
    <property type="component" value="Unassembled WGS sequence"/>
</dbReference>
<evidence type="ECO:0000313" key="9">
    <source>
        <dbReference type="Proteomes" id="UP000295023"/>
    </source>
</evidence>
<keyword evidence="5 6" id="KW-0472">Membrane</keyword>
<feature type="transmembrane region" description="Helical" evidence="6">
    <location>
        <begin position="12"/>
        <end position="32"/>
    </location>
</feature>
<dbReference type="EMBL" id="SKBM01000002">
    <property type="protein sequence ID" value="TCZ65929.1"/>
    <property type="molecule type" value="Genomic_DNA"/>
</dbReference>